<dbReference type="Proteomes" id="UP000019132">
    <property type="component" value="Unassembled WGS sequence"/>
</dbReference>
<dbReference type="Pfam" id="PF04784">
    <property type="entry name" value="DUF547"/>
    <property type="match status" value="1"/>
</dbReference>
<reference evidence="5" key="2">
    <citation type="submission" date="2010-04" db="EMBL/GenBank/DDBJ databases">
        <authorList>
            <person name="Buell R."/>
            <person name="Hamilton J."/>
            <person name="Hostetler J."/>
        </authorList>
    </citation>
    <scope>NUCLEOTIDE SEQUENCE [LARGE SCALE GENOMIC DNA]</scope>
    <source>
        <strain evidence="5">DAOM:BR144</strain>
    </source>
</reference>
<dbReference type="VEuPathDB" id="FungiDB:PYU1_G001851"/>
<sequence>MKKISRHVHVSFGDGDSDSGELPHAAFPLYQTVDEFVETPIADAIAAPHRVPTLGTENFGESKQQQQLRMRSNGDNGRENSKVFTPDNIYTFQFYTMYADLAQWKIANLPGMPEIPLTKFCGDQPIRFAAYLLTPPSDGGGEATDSTAKPHSKALKDYLFCFSVHYNEANTCPVGHLVGTPSGSSNLICSPTASSLRSTLSESSIPAEDEPPAPRIATQSRVHGAINLPLRLARHEEALTNLTFELPMWIERVDPVAGNRKVSYLFVVNEQVVDDGATNSFQPTARSSHRYVVIRSASTIKNALLMLRDDADAFGDQREERAVSGNSRSHEDDFKKLLVESREFLYESVTNETNTVAAALQRIAATSTSDRSAYHLDKLKKAMLHHCLKSSGTLPRIRSYQEIGIQLTKAKRERMDTIWECGVYRVHSRQVLRQEWLMLTTNQVHFFRSYTMRACKSLGVVDIFRVEYVNAPHVLCPEVLHEGYDEEDRQVGSAATAGATQWHCVQLHLMSEVVTLFVDSEGARRHLVTSLNQIVQLQVRPGRLPASRTFESQPTPLCLNRRSVLPTLSPPSESTTIAATSKTNRGTLRQSDALTLAQEILQKGLTIYDMRPRDRKPSDLLAFLDAVELLNDLELPEQDDPAGPLLLTSPNSPMNAMLKPPLSHEEKLAFALNLYHILYIHATLVFALPTSHFQWKKLQSVPYYLIGSAKCPQKQLRVTLEAIEHGMLRASIPSIALSTSSHIGSARRLGSSSPSSPRNGNNQYDVPRHLALASSDFRTNFALQLNCSPGTEVIRVYSGSDEIHAQLNATSTLFLFKELSVDAHARVIWLPKICDWHQSDFMPRCSRTAAGLLNGSRAFYCLQKLLGFLDTQQREQVQQVLLGGGKSSRVLYGTFWTQSSRIVLPGASSGSNSSLSR</sequence>
<evidence type="ECO:0000313" key="5">
    <source>
        <dbReference type="Proteomes" id="UP000019132"/>
    </source>
</evidence>
<dbReference type="InterPro" id="IPR006869">
    <property type="entry name" value="DUF547"/>
</dbReference>
<proteinExistence type="predicted"/>
<dbReference type="PANTHER" id="PTHR46361">
    <property type="entry name" value="ELECTRON CARRIER/ PROTEIN DISULFIDE OXIDOREDUCTASE"/>
    <property type="match status" value="1"/>
</dbReference>
<dbReference type="PANTHER" id="PTHR46361:SF3">
    <property type="entry name" value="ELECTRON CARRIER_ PROTEIN DISULFIDE OXIDOREDUCTASE"/>
    <property type="match status" value="1"/>
</dbReference>
<reference evidence="5" key="1">
    <citation type="journal article" date="2010" name="Genome Biol.">
        <title>Genome sequence of the necrotrophic plant pathogen Pythium ultimum reveals original pathogenicity mechanisms and effector repertoire.</title>
        <authorList>
            <person name="Levesque C.A."/>
            <person name="Brouwer H."/>
            <person name="Cano L."/>
            <person name="Hamilton J.P."/>
            <person name="Holt C."/>
            <person name="Huitema E."/>
            <person name="Raffaele S."/>
            <person name="Robideau G.P."/>
            <person name="Thines M."/>
            <person name="Win J."/>
            <person name="Zerillo M.M."/>
            <person name="Beakes G.W."/>
            <person name="Boore J.L."/>
            <person name="Busam D."/>
            <person name="Dumas B."/>
            <person name="Ferriera S."/>
            <person name="Fuerstenberg S.I."/>
            <person name="Gachon C.M."/>
            <person name="Gaulin E."/>
            <person name="Govers F."/>
            <person name="Grenville-Briggs L."/>
            <person name="Horner N."/>
            <person name="Hostetler J."/>
            <person name="Jiang R.H."/>
            <person name="Johnson J."/>
            <person name="Krajaejun T."/>
            <person name="Lin H."/>
            <person name="Meijer H.J."/>
            <person name="Moore B."/>
            <person name="Morris P."/>
            <person name="Phuntmart V."/>
            <person name="Puiu D."/>
            <person name="Shetty J."/>
            <person name="Stajich J.E."/>
            <person name="Tripathy S."/>
            <person name="Wawra S."/>
            <person name="van West P."/>
            <person name="Whitty B.R."/>
            <person name="Coutinho P.M."/>
            <person name="Henrissat B."/>
            <person name="Martin F."/>
            <person name="Thomas P.D."/>
            <person name="Tyler B.M."/>
            <person name="De Vries R.P."/>
            <person name="Kamoun S."/>
            <person name="Yandell M."/>
            <person name="Tisserat N."/>
            <person name="Buell C.R."/>
        </authorList>
    </citation>
    <scope>NUCLEOTIDE SEQUENCE</scope>
    <source>
        <strain evidence="5">DAOM:BR144</strain>
    </source>
</reference>
<organism evidence="4 5">
    <name type="scientific">Globisporangium ultimum (strain ATCC 200006 / CBS 805.95 / DAOM BR144)</name>
    <name type="common">Pythium ultimum</name>
    <dbReference type="NCBI Taxonomy" id="431595"/>
    <lineage>
        <taxon>Eukaryota</taxon>
        <taxon>Sar</taxon>
        <taxon>Stramenopiles</taxon>
        <taxon>Oomycota</taxon>
        <taxon>Peronosporomycetes</taxon>
        <taxon>Pythiales</taxon>
        <taxon>Pythiaceae</taxon>
        <taxon>Globisporangium</taxon>
    </lineage>
</organism>
<dbReference type="OMA" id="QRCYQNQ"/>
<dbReference type="AlphaFoldDB" id="K3WA62"/>
<dbReference type="eggNOG" id="ENOG502SIVJ">
    <property type="taxonomic scope" value="Eukaryota"/>
</dbReference>
<accession>K3WA62</accession>
<name>K3WA62_GLOUD</name>
<protein>
    <submittedName>
        <fullName evidence="4">Uncharacterized protein</fullName>
    </submittedName>
</protein>
<dbReference type="InParanoid" id="K3WA62"/>
<dbReference type="Pfam" id="PF08588">
    <property type="entry name" value="Duc1"/>
    <property type="match status" value="1"/>
</dbReference>
<evidence type="ECO:0000259" key="2">
    <source>
        <dbReference type="Pfam" id="PF04784"/>
    </source>
</evidence>
<dbReference type="EMBL" id="GL376634">
    <property type="status" value="NOT_ANNOTATED_CDS"/>
    <property type="molecule type" value="Genomic_DNA"/>
</dbReference>
<evidence type="ECO:0000313" key="4">
    <source>
        <dbReference type="EnsemblProtists" id="PYU1_T001853"/>
    </source>
</evidence>
<reference evidence="4" key="3">
    <citation type="submission" date="2015-02" db="UniProtKB">
        <authorList>
            <consortium name="EnsemblProtists"/>
        </authorList>
    </citation>
    <scope>IDENTIFICATION</scope>
    <source>
        <strain evidence="4">DAOM BR144</strain>
    </source>
</reference>
<feature type="region of interest" description="Disordered" evidence="1">
    <location>
        <begin position="55"/>
        <end position="82"/>
    </location>
</feature>
<feature type="domain" description="Domain of unknown function at the cortex 1" evidence="3">
    <location>
        <begin position="12"/>
        <end position="136"/>
    </location>
</feature>
<keyword evidence="5" id="KW-1185">Reference proteome</keyword>
<feature type="compositionally biased region" description="Polar residues" evidence="1">
    <location>
        <begin position="55"/>
        <end position="75"/>
    </location>
</feature>
<dbReference type="HOGENOM" id="CLU_014548_0_0_1"/>
<feature type="domain" description="DUF547" evidence="2">
    <location>
        <begin position="662"/>
        <end position="815"/>
    </location>
</feature>
<dbReference type="InterPro" id="IPR013897">
    <property type="entry name" value="Duc1"/>
</dbReference>
<dbReference type="EnsemblProtists" id="PYU1_T001853">
    <property type="protein sequence ID" value="PYU1_T001853"/>
    <property type="gene ID" value="PYU1_G001851"/>
</dbReference>
<evidence type="ECO:0000256" key="1">
    <source>
        <dbReference type="SAM" id="MobiDB-lite"/>
    </source>
</evidence>
<evidence type="ECO:0000259" key="3">
    <source>
        <dbReference type="Pfam" id="PF08588"/>
    </source>
</evidence>